<reference evidence="1" key="1">
    <citation type="submission" date="2022-08" db="EMBL/GenBank/DDBJ databases">
        <title>Genome Sequence of Lecanicillium fungicola.</title>
        <authorList>
            <person name="Buettner E."/>
        </authorList>
    </citation>
    <scope>NUCLEOTIDE SEQUENCE</scope>
    <source>
        <strain evidence="1">Babe33</strain>
    </source>
</reference>
<protein>
    <submittedName>
        <fullName evidence="1">Uncharacterized protein</fullName>
    </submittedName>
</protein>
<sequence>MTQLAAQVCEPKDTVYLDYFALFLRRCQFTKGFASATPDLMALVQSHVSLRKVAMAIGALDASRRSSVRSLHGRNSPQHAALTLYGESIRALRTRLSMTPSLGSEDILWSTFLMGLFELMTETLGERWAQHMRSGSSRILQLAGPTESLSPLRRPFFDAFRIMEASRAILYGDGTFLSQDEWLYYDSNPTTGKQGKTDALHSILTLVIQTSSFSKIFFEVLDRLPENERSGDPAIDALARQGIQIQDTIRSWHDTNAPLLDYSDVYDRLAVANYHALELFHCKNYTYASCWNGKLVPSLGQSEINAHVASILSSSENIIASAIIPGVLLLFPLRMAGANAFDTQQRTKTGSNLMCKICGSF</sequence>
<gene>
    <name evidence="1" type="ORF">NQ176_g8610</name>
</gene>
<evidence type="ECO:0000313" key="1">
    <source>
        <dbReference type="EMBL" id="KAJ2969537.1"/>
    </source>
</evidence>
<accession>A0ACC1MR95</accession>
<dbReference type="Proteomes" id="UP001143910">
    <property type="component" value="Unassembled WGS sequence"/>
</dbReference>
<comment type="caution">
    <text evidence="1">The sequence shown here is derived from an EMBL/GenBank/DDBJ whole genome shotgun (WGS) entry which is preliminary data.</text>
</comment>
<organism evidence="1 2">
    <name type="scientific">Zarea fungicola</name>
    <dbReference type="NCBI Taxonomy" id="93591"/>
    <lineage>
        <taxon>Eukaryota</taxon>
        <taxon>Fungi</taxon>
        <taxon>Dikarya</taxon>
        <taxon>Ascomycota</taxon>
        <taxon>Pezizomycotina</taxon>
        <taxon>Sordariomycetes</taxon>
        <taxon>Hypocreomycetidae</taxon>
        <taxon>Hypocreales</taxon>
        <taxon>Cordycipitaceae</taxon>
        <taxon>Zarea</taxon>
    </lineage>
</organism>
<name>A0ACC1MR95_9HYPO</name>
<dbReference type="EMBL" id="JANJQO010001723">
    <property type="protein sequence ID" value="KAJ2969537.1"/>
    <property type="molecule type" value="Genomic_DNA"/>
</dbReference>
<evidence type="ECO:0000313" key="2">
    <source>
        <dbReference type="Proteomes" id="UP001143910"/>
    </source>
</evidence>
<keyword evidence="2" id="KW-1185">Reference proteome</keyword>
<proteinExistence type="predicted"/>